<dbReference type="EMBL" id="BPWL01000002">
    <property type="protein sequence ID" value="GJJ07202.1"/>
    <property type="molecule type" value="Genomic_DNA"/>
</dbReference>
<evidence type="ECO:0000256" key="6">
    <source>
        <dbReference type="ARBA" id="ARBA00022741"/>
    </source>
</evidence>
<protein>
    <recommendedName>
        <fullName evidence="14">Dynein light intermediate chain</fullName>
    </recommendedName>
</protein>
<evidence type="ECO:0000256" key="8">
    <source>
        <dbReference type="ARBA" id="ARBA00023017"/>
    </source>
</evidence>
<keyword evidence="4" id="KW-0963">Cytoplasm</keyword>
<dbReference type="InterPro" id="IPR022780">
    <property type="entry name" value="Dynein_light_int_chain"/>
</dbReference>
<dbReference type="GO" id="GO:0005524">
    <property type="term" value="F:ATP binding"/>
    <property type="evidence" value="ECO:0007669"/>
    <property type="project" value="UniProtKB-KW"/>
</dbReference>
<dbReference type="GO" id="GO:0007018">
    <property type="term" value="P:microtubule-based movement"/>
    <property type="evidence" value="ECO:0007669"/>
    <property type="project" value="InterPro"/>
</dbReference>
<evidence type="ECO:0000256" key="5">
    <source>
        <dbReference type="ARBA" id="ARBA00022701"/>
    </source>
</evidence>
<evidence type="ECO:0000256" key="2">
    <source>
        <dbReference type="ARBA" id="ARBA00006831"/>
    </source>
</evidence>
<comment type="similarity">
    <text evidence="2">Belongs to the dynein light intermediate chain family.</text>
</comment>
<dbReference type="InterPro" id="IPR008467">
    <property type="entry name" value="Dynein1_light_intermed_chain"/>
</dbReference>
<keyword evidence="3" id="KW-0813">Transport</keyword>
<accession>A0AAV4ZY72</accession>
<reference evidence="12" key="1">
    <citation type="submission" date="2021-10" db="EMBL/GenBank/DDBJ databases">
        <title>De novo Genome Assembly of Clathrus columnatus (Basidiomycota, Fungi) Using Illumina and Nanopore Sequence Data.</title>
        <authorList>
            <person name="Ogiso-Tanaka E."/>
            <person name="Itagaki H."/>
            <person name="Hosoya T."/>
            <person name="Hosaka K."/>
        </authorList>
    </citation>
    <scope>NUCLEOTIDE SEQUENCE</scope>
    <source>
        <strain evidence="12">MO-923</strain>
    </source>
</reference>
<evidence type="ECO:0000256" key="9">
    <source>
        <dbReference type="ARBA" id="ARBA00023175"/>
    </source>
</evidence>
<dbReference type="SUPFAM" id="SSF52540">
    <property type="entry name" value="P-loop containing nucleoside triphosphate hydrolases"/>
    <property type="match status" value="1"/>
</dbReference>
<keyword evidence="8" id="KW-0243">Dynein</keyword>
<feature type="region of interest" description="Disordered" evidence="11">
    <location>
        <begin position="426"/>
        <end position="523"/>
    </location>
</feature>
<dbReference type="GO" id="GO:0005874">
    <property type="term" value="C:microtubule"/>
    <property type="evidence" value="ECO:0007669"/>
    <property type="project" value="UniProtKB-KW"/>
</dbReference>
<dbReference type="PANTHER" id="PTHR12688">
    <property type="entry name" value="DYNEIN LIGHT INTERMEDIATE CHAIN"/>
    <property type="match status" value="1"/>
</dbReference>
<feature type="region of interest" description="Disordered" evidence="11">
    <location>
        <begin position="382"/>
        <end position="406"/>
    </location>
</feature>
<dbReference type="Proteomes" id="UP001050691">
    <property type="component" value="Unassembled WGS sequence"/>
</dbReference>
<comment type="caution">
    <text evidence="12">The sequence shown here is derived from an EMBL/GenBank/DDBJ whole genome shotgun (WGS) entry which is preliminary data.</text>
</comment>
<sequence>MSAIDPPETEHVENLWSSILDSVSSTRSIPSKQILILGDRVSGKSTIAAALLGKQLDNLKPDKSDFAYPRTTFSLYRSMLFTILSMLSASLSSFSHIITTYIGHNYVGLDTPMLWLTWIETWGKGDGTREAEIAREESRERLQSYLQHYTESSTSGEASLPGASTLSGTVLPLGQGVLTHNSTGIPIIVVCTKADLIDEGHDAVGGAGSMGGMVKGKGGEWEERTDGIMQVLRTICMKYGAGLFYTTQQPQTLSTLRQYALHFLFAPPTPSAVLGSPEVPLPTRNIFPFNQRPNILDRDRVLVPAGWDSWGKIAVLREGFDAKGWGEAWERDIDGDESGAKEMFKAIVGGDQGPRPRTLPPLVQPIPEQQFLAMHYESIAKSSDRDPRQTFRAPNDPSNVTGAGVVGPLGSSSFNLPSVEKALVEMEGNSGSRTTNVSRPNVTSGRPAATLSTNGTSSIHTHSRPQISPNLSNSQSNSTPTQHEVLQNFFNSLLSSRDRSSTGASATANPNPPPSNTTNGQDR</sequence>
<feature type="compositionally biased region" description="Polar residues" evidence="11">
    <location>
        <begin position="429"/>
        <end position="495"/>
    </location>
</feature>
<organism evidence="12 13">
    <name type="scientific">Clathrus columnatus</name>
    <dbReference type="NCBI Taxonomy" id="1419009"/>
    <lineage>
        <taxon>Eukaryota</taxon>
        <taxon>Fungi</taxon>
        <taxon>Dikarya</taxon>
        <taxon>Basidiomycota</taxon>
        <taxon>Agaricomycotina</taxon>
        <taxon>Agaricomycetes</taxon>
        <taxon>Phallomycetidae</taxon>
        <taxon>Phallales</taxon>
        <taxon>Clathraceae</taxon>
        <taxon>Clathrus</taxon>
    </lineage>
</organism>
<evidence type="ECO:0000256" key="3">
    <source>
        <dbReference type="ARBA" id="ARBA00022448"/>
    </source>
</evidence>
<keyword evidence="13" id="KW-1185">Reference proteome</keyword>
<evidence type="ECO:0008006" key="14">
    <source>
        <dbReference type="Google" id="ProtNLM"/>
    </source>
</evidence>
<keyword evidence="9" id="KW-0505">Motor protein</keyword>
<dbReference type="InterPro" id="IPR027417">
    <property type="entry name" value="P-loop_NTPase"/>
</dbReference>
<dbReference type="PANTHER" id="PTHR12688:SF0">
    <property type="entry name" value="DYNEIN LIGHT INTERMEDIATE CHAIN"/>
    <property type="match status" value="1"/>
</dbReference>
<evidence type="ECO:0000256" key="7">
    <source>
        <dbReference type="ARBA" id="ARBA00022840"/>
    </source>
</evidence>
<proteinExistence type="inferred from homology"/>
<keyword evidence="5" id="KW-0493">Microtubule</keyword>
<evidence type="ECO:0000256" key="1">
    <source>
        <dbReference type="ARBA" id="ARBA00004245"/>
    </source>
</evidence>
<evidence type="ECO:0000256" key="10">
    <source>
        <dbReference type="ARBA" id="ARBA00023212"/>
    </source>
</evidence>
<evidence type="ECO:0000313" key="12">
    <source>
        <dbReference type="EMBL" id="GJJ07202.1"/>
    </source>
</evidence>
<keyword evidence="10" id="KW-0206">Cytoskeleton</keyword>
<evidence type="ECO:0000313" key="13">
    <source>
        <dbReference type="Proteomes" id="UP001050691"/>
    </source>
</evidence>
<dbReference type="AlphaFoldDB" id="A0AAV4ZY72"/>
<evidence type="ECO:0000256" key="11">
    <source>
        <dbReference type="SAM" id="MobiDB-lite"/>
    </source>
</evidence>
<dbReference type="GO" id="GO:0045504">
    <property type="term" value="F:dynein heavy chain binding"/>
    <property type="evidence" value="ECO:0007669"/>
    <property type="project" value="TreeGrafter"/>
</dbReference>
<gene>
    <name evidence="12" type="ORF">Clacol_001402</name>
</gene>
<dbReference type="Pfam" id="PF05783">
    <property type="entry name" value="DLIC"/>
    <property type="match status" value="3"/>
</dbReference>
<keyword evidence="7" id="KW-0067">ATP-binding</keyword>
<dbReference type="GO" id="GO:0000226">
    <property type="term" value="P:microtubule cytoskeleton organization"/>
    <property type="evidence" value="ECO:0007669"/>
    <property type="project" value="TreeGrafter"/>
</dbReference>
<name>A0AAV4ZY72_9AGAM</name>
<dbReference type="GO" id="GO:0005868">
    <property type="term" value="C:cytoplasmic dynein complex"/>
    <property type="evidence" value="ECO:0007669"/>
    <property type="project" value="InterPro"/>
</dbReference>
<keyword evidence="6" id="KW-0547">Nucleotide-binding</keyword>
<evidence type="ECO:0000256" key="4">
    <source>
        <dbReference type="ARBA" id="ARBA00022490"/>
    </source>
</evidence>
<comment type="subcellular location">
    <subcellularLocation>
        <location evidence="1">Cytoplasm</location>
        <location evidence="1">Cytoskeleton</location>
    </subcellularLocation>
</comment>